<evidence type="ECO:0000256" key="6">
    <source>
        <dbReference type="ARBA" id="ARBA00022840"/>
    </source>
</evidence>
<dbReference type="STRING" id="1408189.CLAC_09020"/>
<keyword evidence="6 11" id="KW-0067">ATP-binding</keyword>
<keyword evidence="2" id="KW-0813">Transport</keyword>
<dbReference type="InterPro" id="IPR051535">
    <property type="entry name" value="Siderophore_ABC-ATPase"/>
</dbReference>
<evidence type="ECO:0000256" key="2">
    <source>
        <dbReference type="ARBA" id="ARBA00022448"/>
    </source>
</evidence>
<protein>
    <submittedName>
        <fullName evidence="11">Iron-enterobactin transporter ATP-binding protein</fullName>
    </submittedName>
</protein>
<dbReference type="Pfam" id="PF00005">
    <property type="entry name" value="ABC_tran"/>
    <property type="match status" value="1"/>
</dbReference>
<dbReference type="PATRIC" id="fig|1408189.4.peg.1803"/>
<dbReference type="Gene3D" id="3.40.50.300">
    <property type="entry name" value="P-loop containing nucleotide triphosphate hydrolases"/>
    <property type="match status" value="1"/>
</dbReference>
<dbReference type="PANTHER" id="PTHR42771:SF2">
    <property type="entry name" value="IRON(3+)-HYDROXAMATE IMPORT ATP-BINDING PROTEIN FHUC"/>
    <property type="match status" value="1"/>
</dbReference>
<keyword evidence="7" id="KW-0408">Iron</keyword>
<dbReference type="InterPro" id="IPR003439">
    <property type="entry name" value="ABC_transporter-like_ATP-bd"/>
</dbReference>
<dbReference type="InterPro" id="IPR017871">
    <property type="entry name" value="ABC_transporter-like_CS"/>
</dbReference>
<keyword evidence="9" id="KW-0472">Membrane</keyword>
<dbReference type="EMBL" id="CP006841">
    <property type="protein sequence ID" value="ALA67831.1"/>
    <property type="molecule type" value="Genomic_DNA"/>
</dbReference>
<evidence type="ECO:0000313" key="12">
    <source>
        <dbReference type="Proteomes" id="UP000058446"/>
    </source>
</evidence>
<dbReference type="AlphaFoldDB" id="A0A0K2H2A5"/>
<evidence type="ECO:0000256" key="4">
    <source>
        <dbReference type="ARBA" id="ARBA00022496"/>
    </source>
</evidence>
<proteinExistence type="predicted"/>
<reference evidence="11 12" key="1">
    <citation type="submission" date="2013-10" db="EMBL/GenBank/DDBJ databases">
        <title>Complete genome sequence of Corynebacterium lactis DSM 45799(T), isolated from raw cow milk.</title>
        <authorList>
            <person name="Ruckert C."/>
            <person name="Albersmeier A."/>
            <person name="Lipski A."/>
            <person name="Kalinowski J."/>
        </authorList>
    </citation>
    <scope>NUCLEOTIDE SEQUENCE [LARGE SCALE GENOMIC DNA]</scope>
    <source>
        <strain evidence="11 12">RW2-5</strain>
    </source>
</reference>
<dbReference type="SUPFAM" id="SSF52540">
    <property type="entry name" value="P-loop containing nucleoside triphosphate hydrolases"/>
    <property type="match status" value="1"/>
</dbReference>
<name>A0A0K2H2A5_9CORY</name>
<dbReference type="PANTHER" id="PTHR42771">
    <property type="entry name" value="IRON(3+)-HYDROXAMATE IMPORT ATP-BINDING PROTEIN FHUC"/>
    <property type="match status" value="1"/>
</dbReference>
<dbReference type="InterPro" id="IPR027417">
    <property type="entry name" value="P-loop_NTPase"/>
</dbReference>
<keyword evidence="8" id="KW-0406">Ion transport</keyword>
<sequence>MTNSLTCTEVSAGYGAELIVKDVTLEIPDGKITALIGPNGSGKSTLLKVLGRQLTPVSGGIDLDGRRISDFGARQFARRLSFLPQQPVVPEGMTVRELIAFGRYPYAGAFASLSEKDHAAIAQAARQTGVEEFLDVDAMALSGGQRQRMWIAMTLAQDTDIMLLDEPTTFLDPAHQLAILDLVQELNRKGRTIVMVVHDMAHAAKYSDHVVVLRDGRIVEQGPTQETLDSELIRRAFGISTLMVEDPKTGRNLPIAYGVE</sequence>
<organism evidence="11 12">
    <name type="scientific">Corynebacterium lactis RW2-5</name>
    <dbReference type="NCBI Taxonomy" id="1408189"/>
    <lineage>
        <taxon>Bacteria</taxon>
        <taxon>Bacillati</taxon>
        <taxon>Actinomycetota</taxon>
        <taxon>Actinomycetes</taxon>
        <taxon>Mycobacteriales</taxon>
        <taxon>Corynebacteriaceae</taxon>
        <taxon>Corynebacterium</taxon>
    </lineage>
</organism>
<dbReference type="RefSeq" id="WP_053412605.1">
    <property type="nucleotide sequence ID" value="NZ_CP006841.1"/>
</dbReference>
<dbReference type="KEGG" id="clw:CLAC_09020"/>
<comment type="subcellular location">
    <subcellularLocation>
        <location evidence="1">Cell membrane</location>
        <topology evidence="1">Peripheral membrane protein</topology>
    </subcellularLocation>
</comment>
<dbReference type="GO" id="GO:0006826">
    <property type="term" value="P:iron ion transport"/>
    <property type="evidence" value="ECO:0007669"/>
    <property type="project" value="UniProtKB-KW"/>
</dbReference>
<evidence type="ECO:0000259" key="10">
    <source>
        <dbReference type="PROSITE" id="PS50893"/>
    </source>
</evidence>
<dbReference type="Proteomes" id="UP000058446">
    <property type="component" value="Chromosome"/>
</dbReference>
<accession>A0A0K2H2A5</accession>
<keyword evidence="12" id="KW-1185">Reference proteome</keyword>
<gene>
    <name evidence="11" type="ORF">CLAC_09020</name>
</gene>
<dbReference type="CDD" id="cd03214">
    <property type="entry name" value="ABC_Iron-Siderophores_B12_Hemin"/>
    <property type="match status" value="1"/>
</dbReference>
<dbReference type="PROSITE" id="PS50893">
    <property type="entry name" value="ABC_TRANSPORTER_2"/>
    <property type="match status" value="1"/>
</dbReference>
<evidence type="ECO:0000256" key="1">
    <source>
        <dbReference type="ARBA" id="ARBA00004202"/>
    </source>
</evidence>
<dbReference type="FunFam" id="3.40.50.300:FF:000134">
    <property type="entry name" value="Iron-enterobactin ABC transporter ATP-binding protein"/>
    <property type="match status" value="1"/>
</dbReference>
<dbReference type="InterPro" id="IPR003593">
    <property type="entry name" value="AAA+_ATPase"/>
</dbReference>
<evidence type="ECO:0000256" key="3">
    <source>
        <dbReference type="ARBA" id="ARBA00022475"/>
    </source>
</evidence>
<keyword evidence="4" id="KW-0410">Iron transport</keyword>
<evidence type="ECO:0000313" key="11">
    <source>
        <dbReference type="EMBL" id="ALA67831.1"/>
    </source>
</evidence>
<dbReference type="SMART" id="SM00382">
    <property type="entry name" value="AAA"/>
    <property type="match status" value="1"/>
</dbReference>
<keyword evidence="3" id="KW-1003">Cell membrane</keyword>
<evidence type="ECO:0000256" key="9">
    <source>
        <dbReference type="ARBA" id="ARBA00023136"/>
    </source>
</evidence>
<feature type="domain" description="ABC transporter" evidence="10">
    <location>
        <begin position="5"/>
        <end position="240"/>
    </location>
</feature>
<evidence type="ECO:0000256" key="8">
    <source>
        <dbReference type="ARBA" id="ARBA00023065"/>
    </source>
</evidence>
<dbReference type="GO" id="GO:0005524">
    <property type="term" value="F:ATP binding"/>
    <property type="evidence" value="ECO:0007669"/>
    <property type="project" value="UniProtKB-KW"/>
</dbReference>
<evidence type="ECO:0000256" key="7">
    <source>
        <dbReference type="ARBA" id="ARBA00023004"/>
    </source>
</evidence>
<evidence type="ECO:0000256" key="5">
    <source>
        <dbReference type="ARBA" id="ARBA00022741"/>
    </source>
</evidence>
<dbReference type="PROSITE" id="PS00211">
    <property type="entry name" value="ABC_TRANSPORTER_1"/>
    <property type="match status" value="1"/>
</dbReference>
<dbReference type="GO" id="GO:0016887">
    <property type="term" value="F:ATP hydrolysis activity"/>
    <property type="evidence" value="ECO:0007669"/>
    <property type="project" value="InterPro"/>
</dbReference>
<dbReference type="OrthoDB" id="3579586at2"/>
<keyword evidence="5" id="KW-0547">Nucleotide-binding</keyword>
<dbReference type="GO" id="GO:0005886">
    <property type="term" value="C:plasma membrane"/>
    <property type="evidence" value="ECO:0007669"/>
    <property type="project" value="UniProtKB-SubCell"/>
</dbReference>